<dbReference type="STRING" id="865938.Weevi_0948"/>
<evidence type="ECO:0000313" key="2">
    <source>
        <dbReference type="EMBL" id="ADX67658.1"/>
    </source>
</evidence>
<dbReference type="RefSeq" id="WP_013598048.1">
    <property type="nucleotide sequence ID" value="NC_015144.1"/>
</dbReference>
<dbReference type="EMBL" id="CP002455">
    <property type="protein sequence ID" value="ADX67658.1"/>
    <property type="molecule type" value="Genomic_DNA"/>
</dbReference>
<sequence length="287" mass="32473">MFKFYRICLFFASITLSYAQVGITKKNEIDIHQHAILQLDGEDNGEYRGLLLPTVNEYNDLPKKLPSEADLDMTGLLFYDKDLKIPFFYTGKKWTNDSRKTYPFDKESRFYASNNKDNTQEVVCVLVGCGHHEALKFDQEDYNNLGIERGTASIKYGAITYDFPNAKFTITEEGLYEIKTYIPSLTAGVLALTGMPNYQLYHYTINENNEEIENKLTTFYPPSHEVLGIGGGKTGDFSSVLVDLKEGDYIVARIHSPSVTVTIGLGLTALGEIDQYPREIIFTKITD</sequence>
<dbReference type="OrthoDB" id="1231525at2"/>
<evidence type="ECO:0000313" key="3">
    <source>
        <dbReference type="Proteomes" id="UP000008641"/>
    </source>
</evidence>
<reference evidence="3" key="2">
    <citation type="journal article" date="2011" name="Stand. Genomic Sci.">
        <title>Complete genome sequence of Weeksella virosa type strain (9751T).</title>
        <authorList>
            <person name="Lang E."/>
            <person name="Teshima H."/>
            <person name="Lucas S."/>
            <person name="Lapidus A."/>
            <person name="Hammon N."/>
            <person name="Deshpande S."/>
            <person name="Nolan M."/>
            <person name="Cheng J."/>
            <person name="Pitluck S."/>
            <person name="Liolios K."/>
            <person name="Pagani I."/>
            <person name="Mikhailova N."/>
            <person name="Ivanova N."/>
            <person name="Mavromatis K."/>
            <person name="Pati A."/>
            <person name="Tapia R."/>
            <person name="Han C."/>
            <person name="Goodwin L."/>
            <person name="Chen A."/>
            <person name="Palaniappan K."/>
            <person name="Land M."/>
            <person name="Hauser L."/>
            <person name="Chang Y."/>
            <person name="Jeffries C."/>
            <person name="Brambilla E."/>
            <person name="Kopitz M."/>
            <person name="Rohde M."/>
            <person name="Goker M."/>
            <person name="Tindall B."/>
            <person name="Detter J."/>
            <person name="Woyke T."/>
            <person name="Bristow J."/>
            <person name="Eisen J."/>
            <person name="Markowitz V."/>
            <person name="Hugenholtz P."/>
            <person name="Klenk H."/>
            <person name="Kyrpides N."/>
        </authorList>
    </citation>
    <scope>NUCLEOTIDE SEQUENCE [LARGE SCALE GENOMIC DNA]</scope>
    <source>
        <strain evidence="3">ATCC 43766 / DSM 16922 / JCM 21250 / NBRC 16016 / NCTC 11634 / CL345/78</strain>
    </source>
</reference>
<gene>
    <name evidence="2" type="ordered locus">Weevi_0948</name>
</gene>
<feature type="chain" id="PRO_5003253711" evidence="1">
    <location>
        <begin position="20"/>
        <end position="287"/>
    </location>
</feature>
<reference evidence="2 3" key="1">
    <citation type="journal article" date="2011" name="Stand. Genomic Sci.">
        <title>Complete genome sequence of Weeksella virosa type strain (9751).</title>
        <authorList>
            <person name="Lang E."/>
            <person name="Teshima H."/>
            <person name="Lucas S."/>
            <person name="Lapidus A."/>
            <person name="Hammon N."/>
            <person name="Deshpande S."/>
            <person name="Nolan M."/>
            <person name="Cheng J.F."/>
            <person name="Pitluck S."/>
            <person name="Liolios K."/>
            <person name="Pagani I."/>
            <person name="Mikhailova N."/>
            <person name="Ivanova N."/>
            <person name="Mavromatis K."/>
            <person name="Pati A."/>
            <person name="Tapia R."/>
            <person name="Han C."/>
            <person name="Goodwin L."/>
            <person name="Chen A."/>
            <person name="Palaniappan K."/>
            <person name="Land M."/>
            <person name="Hauser L."/>
            <person name="Chang Y.J."/>
            <person name="Jeffries C.D."/>
            <person name="Brambilla E.M."/>
            <person name="Kopitz M."/>
            <person name="Rohde M."/>
            <person name="Goker M."/>
            <person name="Tindall B.J."/>
            <person name="Detter J.C."/>
            <person name="Woyke T."/>
            <person name="Bristow J."/>
            <person name="Eisen J.A."/>
            <person name="Markowitz V."/>
            <person name="Hugenholtz P."/>
            <person name="Klenk H.P."/>
            <person name="Kyrpides N.C."/>
        </authorList>
    </citation>
    <scope>NUCLEOTIDE SEQUENCE [LARGE SCALE GENOMIC DNA]</scope>
    <source>
        <strain evidence="3">ATCC 43766 / DSM 16922 / JCM 21250 / NBRC 16016 / NCTC 11634 / CL345/78</strain>
    </source>
</reference>
<proteinExistence type="predicted"/>
<dbReference type="Proteomes" id="UP000008641">
    <property type="component" value="Chromosome"/>
</dbReference>
<protein>
    <submittedName>
        <fullName evidence="2">Uncharacterized protein</fullName>
    </submittedName>
</protein>
<name>F0P1N0_WEEVC</name>
<evidence type="ECO:0000256" key="1">
    <source>
        <dbReference type="SAM" id="SignalP"/>
    </source>
</evidence>
<keyword evidence="1" id="KW-0732">Signal</keyword>
<organism evidence="2 3">
    <name type="scientific">Weeksella virosa (strain ATCC 43766 / DSM 16922 / JCM 21250 / CCUG 30538 / CDC 9751 / IAM 14551 / NBRC 16016 / NCTC 11634 / CL345/78)</name>
    <dbReference type="NCBI Taxonomy" id="865938"/>
    <lineage>
        <taxon>Bacteria</taxon>
        <taxon>Pseudomonadati</taxon>
        <taxon>Bacteroidota</taxon>
        <taxon>Flavobacteriia</taxon>
        <taxon>Flavobacteriales</taxon>
        <taxon>Weeksellaceae</taxon>
        <taxon>Weeksella</taxon>
    </lineage>
</organism>
<dbReference type="AlphaFoldDB" id="F0P1N0"/>
<feature type="signal peptide" evidence="1">
    <location>
        <begin position="1"/>
        <end position="19"/>
    </location>
</feature>
<dbReference type="KEGG" id="wvi:Weevi_0948"/>
<accession>F0P1N0</accession>
<keyword evidence="3" id="KW-1185">Reference proteome</keyword>
<dbReference type="HOGENOM" id="CLU_881937_0_0_10"/>